<dbReference type="Gene3D" id="2.30.180.10">
    <property type="entry name" value="FAS1 domain"/>
    <property type="match status" value="1"/>
</dbReference>
<evidence type="ECO:0000256" key="1">
    <source>
        <dbReference type="SAM" id="SignalP"/>
    </source>
</evidence>
<dbReference type="PROSITE" id="PS51257">
    <property type="entry name" value="PROKAR_LIPOPROTEIN"/>
    <property type="match status" value="1"/>
</dbReference>
<dbReference type="SUPFAM" id="SSF82153">
    <property type="entry name" value="FAS1 domain"/>
    <property type="match status" value="1"/>
</dbReference>
<gene>
    <name evidence="3" type="ORF">HME9302_00509</name>
</gene>
<feature type="chain" id="PRO_5016984500" description="FAS1 domain-containing protein" evidence="1">
    <location>
        <begin position="25"/>
        <end position="194"/>
    </location>
</feature>
<dbReference type="PANTHER" id="PTHR10900:SF77">
    <property type="entry name" value="FI19380P1"/>
    <property type="match status" value="1"/>
</dbReference>
<keyword evidence="4" id="KW-1185">Reference proteome</keyword>
<dbReference type="InterPro" id="IPR000782">
    <property type="entry name" value="FAS1_domain"/>
</dbReference>
<protein>
    <recommendedName>
        <fullName evidence="2">FAS1 domain-containing protein</fullName>
    </recommendedName>
</protein>
<accession>A0A369Q495</accession>
<sequence>MSRVFNHRRILAGGIVAASLLSIAACTEGSDVAPPATGMVNQTLASVIGGSRDMRGLSGALSSTGLAMVLDGPGSYTLLAPDSEAFAELDDMAEALAADERAPLLAATLRNHMLPGHLTPDTIRDAITATGGPVEIRTLGSGTMTFDTDGKELEVTGPDGTTTTLTGNAIEASNGVLLQLDGMAMSVGDAPSAS</sequence>
<dbReference type="RefSeq" id="WP_115365696.1">
    <property type="nucleotide sequence ID" value="NZ_QBKA01000002.1"/>
</dbReference>
<feature type="signal peptide" evidence="1">
    <location>
        <begin position="1"/>
        <end position="24"/>
    </location>
</feature>
<evidence type="ECO:0000259" key="2">
    <source>
        <dbReference type="PROSITE" id="PS50213"/>
    </source>
</evidence>
<comment type="caution">
    <text evidence="3">The sequence shown here is derived from an EMBL/GenBank/DDBJ whole genome shotgun (WGS) entry which is preliminary data.</text>
</comment>
<organism evidence="3 4">
    <name type="scientific">Alteripontixanthobacter maritimus</name>
    <dbReference type="NCBI Taxonomy" id="2161824"/>
    <lineage>
        <taxon>Bacteria</taxon>
        <taxon>Pseudomonadati</taxon>
        <taxon>Pseudomonadota</taxon>
        <taxon>Alphaproteobacteria</taxon>
        <taxon>Sphingomonadales</taxon>
        <taxon>Erythrobacteraceae</taxon>
        <taxon>Alteripontixanthobacter</taxon>
    </lineage>
</organism>
<dbReference type="Proteomes" id="UP000253727">
    <property type="component" value="Unassembled WGS sequence"/>
</dbReference>
<evidence type="ECO:0000313" key="3">
    <source>
        <dbReference type="EMBL" id="RDC59322.1"/>
    </source>
</evidence>
<dbReference type="AlphaFoldDB" id="A0A369Q495"/>
<name>A0A369Q495_9SPHN</name>
<evidence type="ECO:0000313" key="4">
    <source>
        <dbReference type="Proteomes" id="UP000253727"/>
    </source>
</evidence>
<dbReference type="InterPro" id="IPR036378">
    <property type="entry name" value="FAS1_dom_sf"/>
</dbReference>
<dbReference type="GO" id="GO:0005615">
    <property type="term" value="C:extracellular space"/>
    <property type="evidence" value="ECO:0007669"/>
    <property type="project" value="TreeGrafter"/>
</dbReference>
<dbReference type="PROSITE" id="PS50213">
    <property type="entry name" value="FAS1"/>
    <property type="match status" value="1"/>
</dbReference>
<proteinExistence type="predicted"/>
<dbReference type="EMBL" id="QBKA01000002">
    <property type="protein sequence ID" value="RDC59322.1"/>
    <property type="molecule type" value="Genomic_DNA"/>
</dbReference>
<keyword evidence="1" id="KW-0732">Signal</keyword>
<dbReference type="SMART" id="SM00554">
    <property type="entry name" value="FAS1"/>
    <property type="match status" value="1"/>
</dbReference>
<dbReference type="Pfam" id="PF02469">
    <property type="entry name" value="Fasciclin"/>
    <property type="match status" value="1"/>
</dbReference>
<reference evidence="3 4" key="1">
    <citation type="submission" date="2018-04" db="EMBL/GenBank/DDBJ databases">
        <title>Altererythrobacter sp. HME9302 genome sequencing and assembly.</title>
        <authorList>
            <person name="Kang H."/>
            <person name="Kim H."/>
            <person name="Joh K."/>
        </authorList>
    </citation>
    <scope>NUCLEOTIDE SEQUENCE [LARGE SCALE GENOMIC DNA]</scope>
    <source>
        <strain evidence="3 4">HME9302</strain>
    </source>
</reference>
<dbReference type="InterPro" id="IPR050904">
    <property type="entry name" value="Adhesion/Biosynth-related"/>
</dbReference>
<feature type="domain" description="FAS1" evidence="2">
    <location>
        <begin position="41"/>
        <end position="184"/>
    </location>
</feature>
<dbReference type="OrthoDB" id="7507228at2"/>
<dbReference type="PANTHER" id="PTHR10900">
    <property type="entry name" value="PERIOSTIN-RELATED"/>
    <property type="match status" value="1"/>
</dbReference>